<evidence type="ECO:0000256" key="1">
    <source>
        <dbReference type="SAM" id="MobiDB-lite"/>
    </source>
</evidence>
<name>A0A913ZA23_PATMI</name>
<accession>A0A913ZA23</accession>
<dbReference type="Pfam" id="PF15766">
    <property type="entry name" value="DUF4695"/>
    <property type="match status" value="1"/>
</dbReference>
<sequence length="158" mass="17561">MATAMEPMADSDEDLLNDLRPKSPYGEPLGKFHLTTEWPQPLPRSRHARRPRADARYRTQPVTFDEIREVDEDASQASRPSQELLGPRTADPTAAAAADESNDQWRRISELKCPIKLEALNAAIEKIMKKPSPAAAAEAAESDKLTHIHKRPDAAETV</sequence>
<dbReference type="Proteomes" id="UP000887568">
    <property type="component" value="Unplaced"/>
</dbReference>
<dbReference type="EnsemblMetazoa" id="XM_038191923.1">
    <property type="protein sequence ID" value="XP_038047851.1"/>
    <property type="gene ID" value="LOC119721963"/>
</dbReference>
<dbReference type="AlphaFoldDB" id="A0A913ZA23"/>
<dbReference type="OMA" id="CPIKLEA"/>
<dbReference type="RefSeq" id="XP_038047851.1">
    <property type="nucleotide sequence ID" value="XM_038191923.1"/>
</dbReference>
<feature type="compositionally biased region" description="Low complexity" evidence="1">
    <location>
        <begin position="89"/>
        <end position="99"/>
    </location>
</feature>
<evidence type="ECO:0000313" key="3">
    <source>
        <dbReference type="Proteomes" id="UP000887568"/>
    </source>
</evidence>
<feature type="compositionally biased region" description="Low complexity" evidence="1">
    <location>
        <begin position="130"/>
        <end position="139"/>
    </location>
</feature>
<dbReference type="GeneID" id="119721963"/>
<keyword evidence="3" id="KW-1185">Reference proteome</keyword>
<feature type="compositionally biased region" description="Basic and acidic residues" evidence="1">
    <location>
        <begin position="141"/>
        <end position="158"/>
    </location>
</feature>
<protein>
    <submittedName>
        <fullName evidence="2">Uncharacterized protein</fullName>
    </submittedName>
</protein>
<feature type="region of interest" description="Disordered" evidence="1">
    <location>
        <begin position="130"/>
        <end position="158"/>
    </location>
</feature>
<feature type="region of interest" description="Disordered" evidence="1">
    <location>
        <begin position="1"/>
        <end position="103"/>
    </location>
</feature>
<proteinExistence type="predicted"/>
<dbReference type="OrthoDB" id="6156669at2759"/>
<dbReference type="InterPro" id="IPR031521">
    <property type="entry name" value="DUF4695"/>
</dbReference>
<evidence type="ECO:0000313" key="2">
    <source>
        <dbReference type="EnsemblMetazoa" id="XP_038047851.1"/>
    </source>
</evidence>
<organism evidence="2 3">
    <name type="scientific">Patiria miniata</name>
    <name type="common">Bat star</name>
    <name type="synonym">Asterina miniata</name>
    <dbReference type="NCBI Taxonomy" id="46514"/>
    <lineage>
        <taxon>Eukaryota</taxon>
        <taxon>Metazoa</taxon>
        <taxon>Echinodermata</taxon>
        <taxon>Eleutherozoa</taxon>
        <taxon>Asterozoa</taxon>
        <taxon>Asteroidea</taxon>
        <taxon>Valvatacea</taxon>
        <taxon>Valvatida</taxon>
        <taxon>Asterinidae</taxon>
        <taxon>Patiria</taxon>
    </lineage>
</organism>
<reference evidence="2" key="1">
    <citation type="submission" date="2022-11" db="UniProtKB">
        <authorList>
            <consortium name="EnsemblMetazoa"/>
        </authorList>
    </citation>
    <scope>IDENTIFICATION</scope>
</reference>